<evidence type="ECO:0000313" key="1">
    <source>
        <dbReference type="EMBL" id="KAF2674434.1"/>
    </source>
</evidence>
<dbReference type="Proteomes" id="UP000799302">
    <property type="component" value="Unassembled WGS sequence"/>
</dbReference>
<protein>
    <submittedName>
        <fullName evidence="1">Uncharacterized protein</fullName>
    </submittedName>
</protein>
<reference evidence="1" key="1">
    <citation type="journal article" date="2020" name="Stud. Mycol.">
        <title>101 Dothideomycetes genomes: a test case for predicting lifestyles and emergence of pathogens.</title>
        <authorList>
            <person name="Haridas S."/>
            <person name="Albert R."/>
            <person name="Binder M."/>
            <person name="Bloem J."/>
            <person name="Labutti K."/>
            <person name="Salamov A."/>
            <person name="Andreopoulos B."/>
            <person name="Baker S."/>
            <person name="Barry K."/>
            <person name="Bills G."/>
            <person name="Bluhm B."/>
            <person name="Cannon C."/>
            <person name="Castanera R."/>
            <person name="Culley D."/>
            <person name="Daum C."/>
            <person name="Ezra D."/>
            <person name="Gonzalez J."/>
            <person name="Henrissat B."/>
            <person name="Kuo A."/>
            <person name="Liang C."/>
            <person name="Lipzen A."/>
            <person name="Lutzoni F."/>
            <person name="Magnuson J."/>
            <person name="Mondo S."/>
            <person name="Nolan M."/>
            <person name="Ohm R."/>
            <person name="Pangilinan J."/>
            <person name="Park H.-J."/>
            <person name="Ramirez L."/>
            <person name="Alfaro M."/>
            <person name="Sun H."/>
            <person name="Tritt A."/>
            <person name="Yoshinaga Y."/>
            <person name="Zwiers L.-H."/>
            <person name="Turgeon B."/>
            <person name="Goodwin S."/>
            <person name="Spatafora J."/>
            <person name="Crous P."/>
            <person name="Grigoriev I."/>
        </authorList>
    </citation>
    <scope>NUCLEOTIDE SEQUENCE</scope>
    <source>
        <strain evidence="1">CBS 115976</strain>
    </source>
</reference>
<dbReference type="EMBL" id="MU004230">
    <property type="protein sequence ID" value="KAF2674434.1"/>
    <property type="molecule type" value="Genomic_DNA"/>
</dbReference>
<proteinExistence type="predicted"/>
<organism evidence="1 2">
    <name type="scientific">Microthyrium microscopicum</name>
    <dbReference type="NCBI Taxonomy" id="703497"/>
    <lineage>
        <taxon>Eukaryota</taxon>
        <taxon>Fungi</taxon>
        <taxon>Dikarya</taxon>
        <taxon>Ascomycota</taxon>
        <taxon>Pezizomycotina</taxon>
        <taxon>Dothideomycetes</taxon>
        <taxon>Dothideomycetes incertae sedis</taxon>
        <taxon>Microthyriales</taxon>
        <taxon>Microthyriaceae</taxon>
        <taxon>Microthyrium</taxon>
    </lineage>
</organism>
<accession>A0A6A6UU20</accession>
<name>A0A6A6UU20_9PEZI</name>
<dbReference type="AlphaFoldDB" id="A0A6A6UU20"/>
<keyword evidence="2" id="KW-1185">Reference proteome</keyword>
<sequence>MDGRPNVSRFETLSNDSWETTNFEYFDWCKDKTERLRFGASVRPGSRLSTHPHIQSTSIFSIGLIAPVVILSASHFQGILDVTVTSRVKGNILVLLSHSFDILASRHISVRQMFILTTRAFPLCGCSQKNVRMFKDGAGIGGRSNQWQLPRLLYEENGRLSYDDELK</sequence>
<evidence type="ECO:0000313" key="2">
    <source>
        <dbReference type="Proteomes" id="UP000799302"/>
    </source>
</evidence>
<gene>
    <name evidence="1" type="ORF">BT63DRAFT_10110</name>
</gene>